<evidence type="ECO:0000313" key="7">
    <source>
        <dbReference type="EMBL" id="KAF2259882.1"/>
    </source>
</evidence>
<evidence type="ECO:0000256" key="5">
    <source>
        <dbReference type="ARBA" id="ARBA00034313"/>
    </source>
</evidence>
<comment type="subcellular location">
    <subcellularLocation>
        <location evidence="1">Membrane</location>
        <topology evidence="1">Multi-pass membrane protein</topology>
    </subcellularLocation>
</comment>
<dbReference type="AlphaFoldDB" id="A0A9P4JZM4"/>
<evidence type="ECO:0000313" key="8">
    <source>
        <dbReference type="Proteomes" id="UP000800093"/>
    </source>
</evidence>
<dbReference type="InterPro" id="IPR013901">
    <property type="entry name" value="Anthrone_oxy"/>
</dbReference>
<gene>
    <name evidence="7" type="ORF">CC78DRAFT_45622</name>
</gene>
<evidence type="ECO:0000256" key="6">
    <source>
        <dbReference type="SAM" id="Phobius"/>
    </source>
</evidence>
<reference evidence="8" key="1">
    <citation type="journal article" date="2020" name="Stud. Mycol.">
        <title>101 Dothideomycetes genomes: A test case for predicting lifestyles and emergence of pathogens.</title>
        <authorList>
            <person name="Haridas S."/>
            <person name="Albert R."/>
            <person name="Binder M."/>
            <person name="Bloem J."/>
            <person name="LaButti K."/>
            <person name="Salamov A."/>
            <person name="Andreopoulos B."/>
            <person name="Baker S."/>
            <person name="Barry K."/>
            <person name="Bills G."/>
            <person name="Bluhm B."/>
            <person name="Cannon C."/>
            <person name="Castanera R."/>
            <person name="Culley D."/>
            <person name="Daum C."/>
            <person name="Ezra D."/>
            <person name="Gonzalez J."/>
            <person name="Henrissat B."/>
            <person name="Kuo A."/>
            <person name="Liang C."/>
            <person name="Lipzen A."/>
            <person name="Lutzoni F."/>
            <person name="Magnuson J."/>
            <person name="Mondo S."/>
            <person name="Nolan M."/>
            <person name="Ohm R."/>
            <person name="Pangilinan J."/>
            <person name="Park H.-J."/>
            <person name="Ramirez L."/>
            <person name="Alfaro M."/>
            <person name="Sun H."/>
            <person name="Tritt A."/>
            <person name="Yoshinaga Y."/>
            <person name="Zwiers L.-H."/>
            <person name="Turgeon B."/>
            <person name="Goodwin S."/>
            <person name="Spatafora J."/>
            <person name="Crous P."/>
            <person name="Grigoriev I."/>
        </authorList>
    </citation>
    <scope>NUCLEOTIDE SEQUENCE [LARGE SCALE GENOMIC DNA]</scope>
    <source>
        <strain evidence="8">CBS 304.66</strain>
    </source>
</reference>
<keyword evidence="2 6" id="KW-0812">Transmembrane</keyword>
<evidence type="ECO:0008006" key="9">
    <source>
        <dbReference type="Google" id="ProtNLM"/>
    </source>
</evidence>
<proteinExistence type="inferred from homology"/>
<feature type="transmembrane region" description="Helical" evidence="6">
    <location>
        <begin position="157"/>
        <end position="174"/>
    </location>
</feature>
<comment type="caution">
    <text evidence="7">The sequence shown here is derived from an EMBL/GenBank/DDBJ whole genome shotgun (WGS) entry which is preliminary data.</text>
</comment>
<dbReference type="PANTHER" id="PTHR35042:SF1">
    <property type="entry name" value="DUF1772-DOMAIN-CONTAINING PROTEIN"/>
    <property type="match status" value="1"/>
</dbReference>
<dbReference type="PANTHER" id="PTHR35042">
    <property type="entry name" value="ANTHRONE OXYGENASE ENCC"/>
    <property type="match status" value="1"/>
</dbReference>
<keyword evidence="4 6" id="KW-0472">Membrane</keyword>
<keyword evidence="3 6" id="KW-1133">Transmembrane helix</keyword>
<dbReference type="OrthoDB" id="3750842at2759"/>
<dbReference type="GO" id="GO:0016020">
    <property type="term" value="C:membrane"/>
    <property type="evidence" value="ECO:0007669"/>
    <property type="project" value="UniProtKB-SubCell"/>
</dbReference>
<sequence>MSDSVLVKTVAGTCISFSFILAGNAITQSWMTIPALLVDFPRPEAANHTERARLLGRQWPLCWSVGNQFFRPISTFGFVGYAYAAYSIYKEGDQARGDWRLLAVAAGLHLVTVLHSAMNMQPMNDKLEALSGRAGEKDMKAAQSVAERWGRWNLVRLFNPVVAGTLALITLSNLRNRRTL</sequence>
<evidence type="ECO:0000256" key="2">
    <source>
        <dbReference type="ARBA" id="ARBA00022692"/>
    </source>
</evidence>
<dbReference type="Pfam" id="PF08592">
    <property type="entry name" value="Anthrone_oxy"/>
    <property type="match status" value="1"/>
</dbReference>
<evidence type="ECO:0000256" key="1">
    <source>
        <dbReference type="ARBA" id="ARBA00004141"/>
    </source>
</evidence>
<evidence type="ECO:0000256" key="3">
    <source>
        <dbReference type="ARBA" id="ARBA00022989"/>
    </source>
</evidence>
<evidence type="ECO:0000256" key="4">
    <source>
        <dbReference type="ARBA" id="ARBA00023136"/>
    </source>
</evidence>
<feature type="transmembrane region" description="Helical" evidence="6">
    <location>
        <begin position="69"/>
        <end position="89"/>
    </location>
</feature>
<organism evidence="7 8">
    <name type="scientific">Lojkania enalia</name>
    <dbReference type="NCBI Taxonomy" id="147567"/>
    <lineage>
        <taxon>Eukaryota</taxon>
        <taxon>Fungi</taxon>
        <taxon>Dikarya</taxon>
        <taxon>Ascomycota</taxon>
        <taxon>Pezizomycotina</taxon>
        <taxon>Dothideomycetes</taxon>
        <taxon>Pleosporomycetidae</taxon>
        <taxon>Pleosporales</taxon>
        <taxon>Pleosporales incertae sedis</taxon>
        <taxon>Lojkania</taxon>
    </lineage>
</organism>
<accession>A0A9P4JZM4</accession>
<dbReference type="EMBL" id="ML986696">
    <property type="protein sequence ID" value="KAF2259882.1"/>
    <property type="molecule type" value="Genomic_DNA"/>
</dbReference>
<protein>
    <recommendedName>
        <fullName evidence="9">DUF1772-domain-containing protein</fullName>
    </recommendedName>
</protein>
<dbReference type="Proteomes" id="UP000800093">
    <property type="component" value="Unassembled WGS sequence"/>
</dbReference>
<comment type="similarity">
    <text evidence="5">Belongs to the anthrone oxygenase family.</text>
</comment>
<feature type="transmembrane region" description="Helical" evidence="6">
    <location>
        <begin position="101"/>
        <end position="118"/>
    </location>
</feature>
<keyword evidence="8" id="KW-1185">Reference proteome</keyword>
<name>A0A9P4JZM4_9PLEO</name>